<protein>
    <submittedName>
        <fullName evidence="1">Uncharacterized protein LOC106175700</fullName>
    </submittedName>
</protein>
<evidence type="ECO:0000313" key="2">
    <source>
        <dbReference type="Proteomes" id="UP000887013"/>
    </source>
</evidence>
<comment type="caution">
    <text evidence="1">The sequence shown here is derived from an EMBL/GenBank/DDBJ whole genome shotgun (WGS) entry which is preliminary data.</text>
</comment>
<name>A0A8X6UBZ2_NEPPI</name>
<reference evidence="1" key="1">
    <citation type="submission" date="2020-08" db="EMBL/GenBank/DDBJ databases">
        <title>Multicomponent nature underlies the extraordinary mechanical properties of spider dragline silk.</title>
        <authorList>
            <person name="Kono N."/>
            <person name="Nakamura H."/>
            <person name="Mori M."/>
            <person name="Yoshida Y."/>
            <person name="Ohtoshi R."/>
            <person name="Malay A.D."/>
            <person name="Moran D.A.P."/>
            <person name="Tomita M."/>
            <person name="Numata K."/>
            <person name="Arakawa K."/>
        </authorList>
    </citation>
    <scope>NUCLEOTIDE SEQUENCE</scope>
</reference>
<proteinExistence type="predicted"/>
<dbReference type="OrthoDB" id="6503589at2759"/>
<dbReference type="EMBL" id="BMAW01123364">
    <property type="protein sequence ID" value="GFU02935.1"/>
    <property type="molecule type" value="Genomic_DNA"/>
</dbReference>
<evidence type="ECO:0000313" key="1">
    <source>
        <dbReference type="EMBL" id="GFU02935.1"/>
    </source>
</evidence>
<sequence>MSILNDRILNFNYGKCDSRCKPVPIKREKLSNLDSSHGQRASQMWVLMGILPLLIGEKIPYDNDFRDLYLLMVTIIDTLMAPVISLPETYALAENIADHHKHFLILFPDRHLTPKMHFAVHYPRIIRQLGPPIRYWSMRYESKHHPSKKCASSSGSFLNIAKTVAFRHQLKMAHVFREKKI</sequence>
<dbReference type="Proteomes" id="UP000887013">
    <property type="component" value="Unassembled WGS sequence"/>
</dbReference>
<dbReference type="AlphaFoldDB" id="A0A8X6UBZ2"/>
<keyword evidence="2" id="KW-1185">Reference proteome</keyword>
<gene>
    <name evidence="1" type="primary">LOC106175700</name>
    <name evidence="1" type="ORF">NPIL_87461</name>
</gene>
<accession>A0A8X6UBZ2</accession>
<organism evidence="1 2">
    <name type="scientific">Nephila pilipes</name>
    <name type="common">Giant wood spider</name>
    <name type="synonym">Nephila maculata</name>
    <dbReference type="NCBI Taxonomy" id="299642"/>
    <lineage>
        <taxon>Eukaryota</taxon>
        <taxon>Metazoa</taxon>
        <taxon>Ecdysozoa</taxon>
        <taxon>Arthropoda</taxon>
        <taxon>Chelicerata</taxon>
        <taxon>Arachnida</taxon>
        <taxon>Araneae</taxon>
        <taxon>Araneomorphae</taxon>
        <taxon>Entelegynae</taxon>
        <taxon>Araneoidea</taxon>
        <taxon>Nephilidae</taxon>
        <taxon>Nephila</taxon>
    </lineage>
</organism>